<sequence>MVPGGVLIEKPGLASLLGRTQPSTHRPPERVMRLVLELLNLERKGRHHDLVERCKALQSLHPSLFAKYMSSR</sequence>
<evidence type="ECO:0000313" key="1">
    <source>
        <dbReference type="EMBL" id="AAP86031.1"/>
    </source>
</evidence>
<dbReference type="HOGENOM" id="CLU_2715606_0_0_4"/>
<name>Q7WX60_CUPNH</name>
<dbReference type="KEGG" id="reh:PHG282"/>
<geneLocation type="plasmid" evidence="1 2">
    <name>megaplasmid pHG1</name>
</geneLocation>
<accession>Q7WX60</accession>
<evidence type="ECO:0000313" key="2">
    <source>
        <dbReference type="Proteomes" id="UP000008210"/>
    </source>
</evidence>
<dbReference type="AlphaFoldDB" id="Q7WX60"/>
<organism evidence="1 2">
    <name type="scientific">Cupriavidus necator (strain ATCC 17699 / DSM 428 / KCTC 22496 / NCIMB 10442 / H16 / Stanier 337)</name>
    <name type="common">Ralstonia eutropha</name>
    <dbReference type="NCBI Taxonomy" id="381666"/>
    <lineage>
        <taxon>Bacteria</taxon>
        <taxon>Pseudomonadati</taxon>
        <taxon>Pseudomonadota</taxon>
        <taxon>Betaproteobacteria</taxon>
        <taxon>Burkholderiales</taxon>
        <taxon>Burkholderiaceae</taxon>
        <taxon>Cupriavidus</taxon>
    </lineage>
</organism>
<dbReference type="Proteomes" id="UP000008210">
    <property type="component" value="Plasmid megaplasmid pHG1"/>
</dbReference>
<protein>
    <submittedName>
        <fullName evidence="1">Uncharacterized protein</fullName>
    </submittedName>
</protein>
<keyword evidence="1" id="KW-0614">Plasmid</keyword>
<dbReference type="EMBL" id="AY305378">
    <property type="protein sequence ID" value="AAP86031.1"/>
    <property type="molecule type" value="Genomic_DNA"/>
</dbReference>
<gene>
    <name evidence="1" type="ordered locus">PHG282</name>
</gene>
<keyword evidence="2" id="KW-1185">Reference proteome</keyword>
<reference evidence="1 2" key="1">
    <citation type="journal article" date="2003" name="J. Mol. Biol.">
        <title>Complete nucleotide sequence of pHG1: a Ralstonia eutropha H16 megaplasmid encoding key enzymes of H(2)-based lithoautotrophy and anaerobiosis.</title>
        <authorList>
            <person name="Schwartz E."/>
            <person name="Henne A."/>
            <person name="Cramm R."/>
            <person name="Eitinger T."/>
            <person name="Friedrich B."/>
            <person name="Gottschalk G."/>
        </authorList>
    </citation>
    <scope>NUCLEOTIDE SEQUENCE [LARGE SCALE GENOMIC DNA]</scope>
    <source>
        <strain evidence="2">ATCC 17699 / DSM 428 / KCTC 22496 / NCIMB 10442 / H16 / Stanier 337</strain>
        <plasmid evidence="1 2">megaplasmid pHG1</plasmid>
    </source>
</reference>
<proteinExistence type="predicted"/>